<feature type="binding site" evidence="6">
    <location>
        <begin position="215"/>
        <end position="216"/>
    </location>
    <ligand>
        <name>S-adenosyl-L-methionine</name>
        <dbReference type="ChEBI" id="CHEBI:59789"/>
    </ligand>
</feature>
<dbReference type="SUPFAM" id="SSF47757">
    <property type="entry name" value="Chemotaxis receptor methyltransferase CheR, N-terminal domain"/>
    <property type="match status" value="1"/>
</dbReference>
<dbReference type="InterPro" id="IPR022642">
    <property type="entry name" value="CheR_C"/>
</dbReference>
<comment type="function">
    <text evidence="5">Methylation of the membrane-bound methyl-accepting chemotaxis proteins (MCP) to form gamma-glutamyl methyl ester residues in MCP.</text>
</comment>
<comment type="caution">
    <text evidence="8">The sequence shown here is derived from an EMBL/GenBank/DDBJ whole genome shotgun (WGS) entry which is preliminary data.</text>
</comment>
<dbReference type="SUPFAM" id="SSF53335">
    <property type="entry name" value="S-adenosyl-L-methionine-dependent methyltransferases"/>
    <property type="match status" value="1"/>
</dbReference>
<keyword evidence="3 5" id="KW-0808">Transferase</keyword>
<evidence type="ECO:0000256" key="5">
    <source>
        <dbReference type="PIRNR" id="PIRNR000410"/>
    </source>
</evidence>
<evidence type="ECO:0000256" key="6">
    <source>
        <dbReference type="PIRSR" id="PIRSR000410-1"/>
    </source>
</evidence>
<dbReference type="InterPro" id="IPR036804">
    <property type="entry name" value="CheR_N_sf"/>
</dbReference>
<evidence type="ECO:0000256" key="4">
    <source>
        <dbReference type="ARBA" id="ARBA00022691"/>
    </source>
</evidence>
<proteinExistence type="predicted"/>
<sequence>MKLMLQLPKLGEAQFQQLQRLMHDASGIHLADNKRTLVAGRLMRRLRHFQFTHYDQYLALIADPAHQRERRLVVDLLTTNETYFFREHPHFEFLGQWLERQRTPQRLWSAACSSGEEPYSLAMVAAEHARVDWSIVASDLSQSMLAQAERAIYSMDQSRYFPPGWLRRHCQCGVGEMQGRMRIQANLRSRVHFREVNVIRPLPDDLGTFDVIFLRNLLIYFEPAQKQDIVRRMVGQLRVGGLLFIGHAESIHGFDLPLRLAQPSVFERV</sequence>
<feature type="binding site" evidence="6">
    <location>
        <position position="139"/>
    </location>
    <ligand>
        <name>S-adenosyl-L-methionine</name>
        <dbReference type="ChEBI" id="CHEBI:59789"/>
    </ligand>
</feature>
<evidence type="ECO:0000259" key="7">
    <source>
        <dbReference type="PROSITE" id="PS50123"/>
    </source>
</evidence>
<dbReference type="Gene3D" id="3.40.50.150">
    <property type="entry name" value="Vaccinia Virus protein VP39"/>
    <property type="match status" value="1"/>
</dbReference>
<dbReference type="PRINTS" id="PR00996">
    <property type="entry name" value="CHERMTFRASE"/>
</dbReference>
<comment type="catalytic activity">
    <reaction evidence="1 5">
        <text>L-glutamyl-[protein] + S-adenosyl-L-methionine = [protein]-L-glutamate 5-O-methyl ester + S-adenosyl-L-homocysteine</text>
        <dbReference type="Rhea" id="RHEA:24452"/>
        <dbReference type="Rhea" id="RHEA-COMP:10208"/>
        <dbReference type="Rhea" id="RHEA-COMP:10311"/>
        <dbReference type="ChEBI" id="CHEBI:29973"/>
        <dbReference type="ChEBI" id="CHEBI:57856"/>
        <dbReference type="ChEBI" id="CHEBI:59789"/>
        <dbReference type="ChEBI" id="CHEBI:82795"/>
        <dbReference type="EC" id="2.1.1.80"/>
    </reaction>
</comment>
<organism evidence="8 9">
    <name type="scientific">Pseudomonas mosselii</name>
    <dbReference type="NCBI Taxonomy" id="78327"/>
    <lineage>
        <taxon>Bacteria</taxon>
        <taxon>Pseudomonadati</taxon>
        <taxon>Pseudomonadota</taxon>
        <taxon>Gammaproteobacteria</taxon>
        <taxon>Pseudomonadales</taxon>
        <taxon>Pseudomonadaceae</taxon>
        <taxon>Pseudomonas</taxon>
    </lineage>
</organism>
<evidence type="ECO:0000313" key="9">
    <source>
        <dbReference type="Proteomes" id="UP000309819"/>
    </source>
</evidence>
<accession>A0A5R8YXM2</accession>
<dbReference type="PROSITE" id="PS50123">
    <property type="entry name" value="CHER"/>
    <property type="match status" value="1"/>
</dbReference>
<feature type="binding site" evidence="6">
    <location>
        <position position="117"/>
    </location>
    <ligand>
        <name>S-adenosyl-L-methionine</name>
        <dbReference type="ChEBI" id="CHEBI:59789"/>
    </ligand>
</feature>
<dbReference type="EMBL" id="VAUO01000007">
    <property type="protein sequence ID" value="TLP58239.1"/>
    <property type="molecule type" value="Genomic_DNA"/>
</dbReference>
<protein>
    <recommendedName>
        <fullName evidence="5">Chemotaxis protein methyltransferase</fullName>
        <ecNumber evidence="5">2.1.1.80</ecNumber>
    </recommendedName>
</protein>
<keyword evidence="4 5" id="KW-0949">S-adenosyl-L-methionine</keyword>
<dbReference type="GO" id="GO:0032259">
    <property type="term" value="P:methylation"/>
    <property type="evidence" value="ECO:0007669"/>
    <property type="project" value="UniProtKB-KW"/>
</dbReference>
<dbReference type="Proteomes" id="UP000309819">
    <property type="component" value="Unassembled WGS sequence"/>
</dbReference>
<evidence type="ECO:0000256" key="2">
    <source>
        <dbReference type="ARBA" id="ARBA00022603"/>
    </source>
</evidence>
<dbReference type="InterPro" id="IPR029063">
    <property type="entry name" value="SAM-dependent_MTases_sf"/>
</dbReference>
<feature type="binding site" evidence="6">
    <location>
        <position position="86"/>
    </location>
    <ligand>
        <name>S-adenosyl-L-methionine</name>
        <dbReference type="ChEBI" id="CHEBI:59789"/>
    </ligand>
</feature>
<keyword evidence="9" id="KW-1185">Reference proteome</keyword>
<feature type="domain" description="CheR-type methyltransferase" evidence="7">
    <location>
        <begin position="3"/>
        <end position="269"/>
    </location>
</feature>
<dbReference type="InterPro" id="IPR050903">
    <property type="entry name" value="Bact_Chemotaxis_MeTrfase"/>
</dbReference>
<dbReference type="OrthoDB" id="9816309at2"/>
<evidence type="ECO:0000256" key="3">
    <source>
        <dbReference type="ARBA" id="ARBA00022679"/>
    </source>
</evidence>
<dbReference type="GO" id="GO:0008983">
    <property type="term" value="F:protein-glutamate O-methyltransferase activity"/>
    <property type="evidence" value="ECO:0007669"/>
    <property type="project" value="UniProtKB-EC"/>
</dbReference>
<keyword evidence="2 5" id="KW-0489">Methyltransferase</keyword>
<dbReference type="PANTHER" id="PTHR24422:SF26">
    <property type="entry name" value="CHEMOTAXIS PROTEIN METHYLTRANSFERASE"/>
    <property type="match status" value="1"/>
</dbReference>
<dbReference type="InterPro" id="IPR026024">
    <property type="entry name" value="Chemotaxis_MeTrfase_CheR"/>
</dbReference>
<evidence type="ECO:0000313" key="8">
    <source>
        <dbReference type="EMBL" id="TLP58239.1"/>
    </source>
</evidence>
<dbReference type="PANTHER" id="PTHR24422">
    <property type="entry name" value="CHEMOTAXIS PROTEIN METHYLTRANSFERASE"/>
    <property type="match status" value="1"/>
</dbReference>
<dbReference type="InterPro" id="IPR000780">
    <property type="entry name" value="CheR_MeTrfase"/>
</dbReference>
<evidence type="ECO:0000256" key="1">
    <source>
        <dbReference type="ARBA" id="ARBA00001541"/>
    </source>
</evidence>
<dbReference type="SMART" id="SM00138">
    <property type="entry name" value="MeTrc"/>
    <property type="match status" value="1"/>
</dbReference>
<dbReference type="Pfam" id="PF01739">
    <property type="entry name" value="CheR"/>
    <property type="match status" value="1"/>
</dbReference>
<reference evidence="8 9" key="1">
    <citation type="submission" date="2019-05" db="EMBL/GenBank/DDBJ databases">
        <title>Pseudomonas sp. SC006 isolated from lettuce that can produce HBGAs.</title>
        <authorList>
            <person name="Wang D."/>
            <person name="Liao N."/>
            <person name="Liu D."/>
            <person name="Zhang Z."/>
            <person name="Zou S."/>
        </authorList>
    </citation>
    <scope>NUCLEOTIDE SEQUENCE [LARGE SCALE GENOMIC DNA]</scope>
    <source>
        <strain evidence="8 9">SC006</strain>
    </source>
</reference>
<dbReference type="InterPro" id="IPR022641">
    <property type="entry name" value="CheR_N"/>
</dbReference>
<dbReference type="Gene3D" id="1.10.155.10">
    <property type="entry name" value="Chemotaxis receptor methyltransferase CheR, N-terminal domain"/>
    <property type="match status" value="1"/>
</dbReference>
<dbReference type="CDD" id="cd02440">
    <property type="entry name" value="AdoMet_MTases"/>
    <property type="match status" value="1"/>
</dbReference>
<dbReference type="Pfam" id="PF03705">
    <property type="entry name" value="CheR_N"/>
    <property type="match status" value="1"/>
</dbReference>
<dbReference type="PIRSF" id="PIRSF000410">
    <property type="entry name" value="CheR"/>
    <property type="match status" value="1"/>
</dbReference>
<feature type="binding site" evidence="6">
    <location>
        <position position="80"/>
    </location>
    <ligand>
        <name>S-adenosyl-L-methionine</name>
        <dbReference type="ChEBI" id="CHEBI:59789"/>
    </ligand>
</feature>
<name>A0A5R8YXM2_9PSED</name>
<dbReference type="EC" id="2.1.1.80" evidence="5"/>
<dbReference type="AlphaFoldDB" id="A0A5R8YXM2"/>
<gene>
    <name evidence="8" type="ORF">FEM01_16285</name>
</gene>
<feature type="binding site" evidence="6">
    <location>
        <position position="82"/>
    </location>
    <ligand>
        <name>S-adenosyl-L-methionine</name>
        <dbReference type="ChEBI" id="CHEBI:59789"/>
    </ligand>
</feature>